<dbReference type="Gene3D" id="3.30.565.10">
    <property type="entry name" value="Histidine kinase-like ATPase, C-terminal domain"/>
    <property type="match status" value="1"/>
</dbReference>
<keyword evidence="9" id="KW-0067">ATP-binding</keyword>
<dbReference type="PANTHER" id="PTHR45436:SF14">
    <property type="entry name" value="SENSOR PROTEIN QSEC"/>
    <property type="match status" value="1"/>
</dbReference>
<keyword evidence="12 13" id="KW-0472">Membrane</keyword>
<dbReference type="InterPro" id="IPR003660">
    <property type="entry name" value="HAMP_dom"/>
</dbReference>
<dbReference type="PRINTS" id="PR00344">
    <property type="entry name" value="BCTRLSENSOR"/>
</dbReference>
<dbReference type="Pfam" id="PF00512">
    <property type="entry name" value="HisKA"/>
    <property type="match status" value="1"/>
</dbReference>
<evidence type="ECO:0000313" key="16">
    <source>
        <dbReference type="EMBL" id="GGL82268.1"/>
    </source>
</evidence>
<dbReference type="InterPro" id="IPR005467">
    <property type="entry name" value="His_kinase_dom"/>
</dbReference>
<dbReference type="Pfam" id="PF02518">
    <property type="entry name" value="HATPase_c"/>
    <property type="match status" value="1"/>
</dbReference>
<keyword evidence="10 13" id="KW-1133">Transmembrane helix</keyword>
<comment type="subcellular location">
    <subcellularLocation>
        <location evidence="2">Membrane</location>
        <topology evidence="2">Multi-pass membrane protein</topology>
    </subcellularLocation>
</comment>
<dbReference type="InterPro" id="IPR050428">
    <property type="entry name" value="TCS_sensor_his_kinase"/>
</dbReference>
<evidence type="ECO:0000256" key="3">
    <source>
        <dbReference type="ARBA" id="ARBA00012438"/>
    </source>
</evidence>
<evidence type="ECO:0000259" key="15">
    <source>
        <dbReference type="PROSITE" id="PS50885"/>
    </source>
</evidence>
<evidence type="ECO:0000256" key="12">
    <source>
        <dbReference type="ARBA" id="ARBA00023136"/>
    </source>
</evidence>
<keyword evidence="4" id="KW-0597">Phosphoprotein</keyword>
<protein>
    <recommendedName>
        <fullName evidence="3">histidine kinase</fullName>
        <ecNumber evidence="3">2.7.13.3</ecNumber>
    </recommendedName>
</protein>
<evidence type="ECO:0000256" key="8">
    <source>
        <dbReference type="ARBA" id="ARBA00022777"/>
    </source>
</evidence>
<reference evidence="16" key="1">
    <citation type="journal article" date="2014" name="Int. J. Syst. Evol. Microbiol.">
        <title>Complete genome sequence of Corynebacterium casei LMG S-19264T (=DSM 44701T), isolated from a smear-ripened cheese.</title>
        <authorList>
            <consortium name="US DOE Joint Genome Institute (JGI-PGF)"/>
            <person name="Walter F."/>
            <person name="Albersmeier A."/>
            <person name="Kalinowski J."/>
            <person name="Ruckert C."/>
        </authorList>
    </citation>
    <scope>NUCLEOTIDE SEQUENCE</scope>
    <source>
        <strain evidence="16">CGMCC 1.6293</strain>
    </source>
</reference>
<dbReference type="GO" id="GO:0000155">
    <property type="term" value="F:phosphorelay sensor kinase activity"/>
    <property type="evidence" value="ECO:0007669"/>
    <property type="project" value="InterPro"/>
</dbReference>
<evidence type="ECO:0000256" key="10">
    <source>
        <dbReference type="ARBA" id="ARBA00022989"/>
    </source>
</evidence>
<sequence length="450" mass="48505">MTSIRTRLFVILLLATGAIWFSAVWWIQHSTRVQVERVLDARLAEAAQMVSSLLSDGRVELASAAEAVDAPANLTRPKYSRQLSCQIWSLDGAMIGASGSAPAGRLAEMQGGLSENVVDGERWRVHTEVNEELGLRVMVGDRLTVREKLVADVTRGLLVPVLAILPVLAGLIWLSVGRGLAPLDRMARALTERSADNLEPVDAGPLPRELRPMGTALNALFGRVAAARNRERSFSAYAAHELKTPLSGIKTQAQIAAIAPNEETRRRALTQIERGVARTDRMVRQLLELAAVDTVANESGERLDLRDVACSVGETLERVAYAKGVTIRIDLPREIPAVSGSAVTATMAVRNVVENAIAASPENGDIRIHAAATADVVRLSIKDEGPGIADTDRPRITERFFRGSGAPEGGSGLGLAIAEAAMTQMGGTVKFRRRRTVGEEVILIFVRKDL</sequence>
<dbReference type="GO" id="GO:0005524">
    <property type="term" value="F:ATP binding"/>
    <property type="evidence" value="ECO:0007669"/>
    <property type="project" value="UniProtKB-KW"/>
</dbReference>
<name>A0A917W9T3_9RHOB</name>
<dbReference type="Pfam" id="PF08521">
    <property type="entry name" value="2CSK_N"/>
    <property type="match status" value="1"/>
</dbReference>
<dbReference type="RefSeq" id="WP_028285035.1">
    <property type="nucleotide sequence ID" value="NZ_BMLF01000001.1"/>
</dbReference>
<dbReference type="PROSITE" id="PS50109">
    <property type="entry name" value="HIS_KIN"/>
    <property type="match status" value="1"/>
</dbReference>
<evidence type="ECO:0000256" key="4">
    <source>
        <dbReference type="ARBA" id="ARBA00022553"/>
    </source>
</evidence>
<feature type="transmembrane region" description="Helical" evidence="13">
    <location>
        <begin position="6"/>
        <end position="27"/>
    </location>
</feature>
<keyword evidence="7" id="KW-0547">Nucleotide-binding</keyword>
<dbReference type="SMART" id="SM00387">
    <property type="entry name" value="HATPase_c"/>
    <property type="match status" value="1"/>
</dbReference>
<comment type="catalytic activity">
    <reaction evidence="1">
        <text>ATP + protein L-histidine = ADP + protein N-phospho-L-histidine.</text>
        <dbReference type="EC" id="2.7.13.3"/>
    </reaction>
</comment>
<dbReference type="InterPro" id="IPR004358">
    <property type="entry name" value="Sig_transdc_His_kin-like_C"/>
</dbReference>
<comment type="caution">
    <text evidence="16">The sequence shown here is derived from an EMBL/GenBank/DDBJ whole genome shotgun (WGS) entry which is preliminary data.</text>
</comment>
<dbReference type="AlphaFoldDB" id="A0A917W9T3"/>
<keyword evidence="6 13" id="KW-0812">Transmembrane</keyword>
<evidence type="ECO:0000256" key="7">
    <source>
        <dbReference type="ARBA" id="ARBA00022741"/>
    </source>
</evidence>
<dbReference type="CDD" id="cd00082">
    <property type="entry name" value="HisKA"/>
    <property type="match status" value="1"/>
</dbReference>
<dbReference type="InterPro" id="IPR013727">
    <property type="entry name" value="2CSK_N"/>
</dbReference>
<dbReference type="SUPFAM" id="SSF55874">
    <property type="entry name" value="ATPase domain of HSP90 chaperone/DNA topoisomerase II/histidine kinase"/>
    <property type="match status" value="1"/>
</dbReference>
<proteinExistence type="predicted"/>
<dbReference type="InterPro" id="IPR003661">
    <property type="entry name" value="HisK_dim/P_dom"/>
</dbReference>
<feature type="transmembrane region" description="Helical" evidence="13">
    <location>
        <begin position="156"/>
        <end position="176"/>
    </location>
</feature>
<gene>
    <name evidence="16" type="ORF">GCM10011534_00450</name>
</gene>
<dbReference type="Gene3D" id="1.10.287.130">
    <property type="match status" value="1"/>
</dbReference>
<keyword evidence="11" id="KW-0902">Two-component regulatory system</keyword>
<evidence type="ECO:0000256" key="9">
    <source>
        <dbReference type="ARBA" id="ARBA00022840"/>
    </source>
</evidence>
<feature type="domain" description="HAMP" evidence="15">
    <location>
        <begin position="177"/>
        <end position="229"/>
    </location>
</feature>
<feature type="domain" description="Histidine kinase" evidence="14">
    <location>
        <begin position="237"/>
        <end position="449"/>
    </location>
</feature>
<dbReference type="EC" id="2.7.13.3" evidence="3"/>
<accession>A0A917W9T3</accession>
<evidence type="ECO:0000256" key="13">
    <source>
        <dbReference type="SAM" id="Phobius"/>
    </source>
</evidence>
<keyword evidence="5" id="KW-0808">Transferase</keyword>
<dbReference type="PROSITE" id="PS50885">
    <property type="entry name" value="HAMP"/>
    <property type="match status" value="1"/>
</dbReference>
<evidence type="ECO:0000256" key="2">
    <source>
        <dbReference type="ARBA" id="ARBA00004141"/>
    </source>
</evidence>
<dbReference type="EMBL" id="BMLF01000001">
    <property type="protein sequence ID" value="GGL82268.1"/>
    <property type="molecule type" value="Genomic_DNA"/>
</dbReference>
<reference evidence="16" key="2">
    <citation type="submission" date="2020-09" db="EMBL/GenBank/DDBJ databases">
        <authorList>
            <person name="Sun Q."/>
            <person name="Zhou Y."/>
        </authorList>
    </citation>
    <scope>NUCLEOTIDE SEQUENCE</scope>
    <source>
        <strain evidence="16">CGMCC 1.6293</strain>
    </source>
</reference>
<organism evidence="16 17">
    <name type="scientific">Pseudooceanicola nanhaiensis</name>
    <dbReference type="NCBI Taxonomy" id="375761"/>
    <lineage>
        <taxon>Bacteria</taxon>
        <taxon>Pseudomonadati</taxon>
        <taxon>Pseudomonadota</taxon>
        <taxon>Alphaproteobacteria</taxon>
        <taxon>Rhodobacterales</taxon>
        <taxon>Paracoccaceae</taxon>
        <taxon>Pseudooceanicola</taxon>
    </lineage>
</organism>
<evidence type="ECO:0000256" key="11">
    <source>
        <dbReference type="ARBA" id="ARBA00023012"/>
    </source>
</evidence>
<dbReference type="InterPro" id="IPR003594">
    <property type="entry name" value="HATPase_dom"/>
</dbReference>
<evidence type="ECO:0000256" key="1">
    <source>
        <dbReference type="ARBA" id="ARBA00000085"/>
    </source>
</evidence>
<evidence type="ECO:0000313" key="17">
    <source>
        <dbReference type="Proteomes" id="UP000649829"/>
    </source>
</evidence>
<evidence type="ECO:0000256" key="5">
    <source>
        <dbReference type="ARBA" id="ARBA00022679"/>
    </source>
</evidence>
<evidence type="ECO:0000259" key="14">
    <source>
        <dbReference type="PROSITE" id="PS50109"/>
    </source>
</evidence>
<dbReference type="PANTHER" id="PTHR45436">
    <property type="entry name" value="SENSOR HISTIDINE KINASE YKOH"/>
    <property type="match status" value="1"/>
</dbReference>
<dbReference type="GO" id="GO:0005886">
    <property type="term" value="C:plasma membrane"/>
    <property type="evidence" value="ECO:0007669"/>
    <property type="project" value="TreeGrafter"/>
</dbReference>
<dbReference type="InterPro" id="IPR036097">
    <property type="entry name" value="HisK_dim/P_sf"/>
</dbReference>
<dbReference type="CDD" id="cd00075">
    <property type="entry name" value="HATPase"/>
    <property type="match status" value="1"/>
</dbReference>
<dbReference type="Proteomes" id="UP000649829">
    <property type="component" value="Unassembled WGS sequence"/>
</dbReference>
<dbReference type="InterPro" id="IPR036890">
    <property type="entry name" value="HATPase_C_sf"/>
</dbReference>
<keyword evidence="17" id="KW-1185">Reference proteome</keyword>
<keyword evidence="8 16" id="KW-0418">Kinase</keyword>
<dbReference type="SMART" id="SM00388">
    <property type="entry name" value="HisKA"/>
    <property type="match status" value="1"/>
</dbReference>
<dbReference type="SUPFAM" id="SSF47384">
    <property type="entry name" value="Homodimeric domain of signal transducing histidine kinase"/>
    <property type="match status" value="1"/>
</dbReference>
<evidence type="ECO:0000256" key="6">
    <source>
        <dbReference type="ARBA" id="ARBA00022692"/>
    </source>
</evidence>